<dbReference type="AlphaFoldDB" id="A0A098E8S6"/>
<sequence length="198" mass="22030">MLKIAIVGNSRCAGEFIKRTNNDKSARFIGQWIPENLPEIIDDFSEIKIPDFVFSADVVLDYTNHPDVPYLLKDAKNILTTSRCNLKNVLYTNCFCAVNITEKFGIPKFIVKINEGKIKDIVVLKSSPCGAAFIIAEKIKDKAPEEALNIVGLLTQYECKGKGGLNSSIHKAAEIHKNALEKAIMNAQKSKFQIDTKL</sequence>
<proteinExistence type="predicted"/>
<evidence type="ECO:0008006" key="2">
    <source>
        <dbReference type="Google" id="ProtNLM"/>
    </source>
</evidence>
<gene>
    <name evidence="1" type="ORF">MSIBF_A1760028</name>
</gene>
<dbReference type="InterPro" id="IPR003745">
    <property type="entry name" value="DUF166"/>
</dbReference>
<dbReference type="Pfam" id="PF02593">
    <property type="entry name" value="DUF166"/>
    <property type="match status" value="1"/>
</dbReference>
<name>A0A098E8S6_9ZZZZ</name>
<organism evidence="1">
    <name type="scientific">groundwater metagenome</name>
    <dbReference type="NCBI Taxonomy" id="717931"/>
    <lineage>
        <taxon>unclassified sequences</taxon>
        <taxon>metagenomes</taxon>
        <taxon>ecological metagenomes</taxon>
    </lineage>
</organism>
<reference evidence="1" key="1">
    <citation type="submission" date="2014-09" db="EMBL/GenBank/DDBJ databases">
        <authorList>
            <person name="Probst J Alexander"/>
        </authorList>
    </citation>
    <scope>NUCLEOTIDE SEQUENCE</scope>
</reference>
<evidence type="ECO:0000313" key="1">
    <source>
        <dbReference type="EMBL" id="CEG11906.1"/>
    </source>
</evidence>
<protein>
    <recommendedName>
        <fullName evidence="2">Thymidylate synthase</fullName>
    </recommendedName>
</protein>
<accession>A0A098E8S6</accession>
<dbReference type="EMBL" id="CCXY01000086">
    <property type="protein sequence ID" value="CEG11906.1"/>
    <property type="molecule type" value="Genomic_DNA"/>
</dbReference>